<keyword evidence="1" id="KW-1133">Transmembrane helix</keyword>
<accession>B8GEM5</accession>
<dbReference type="Proteomes" id="UP000002457">
    <property type="component" value="Chromosome"/>
</dbReference>
<feature type="transmembrane region" description="Helical" evidence="1">
    <location>
        <begin position="168"/>
        <end position="186"/>
    </location>
</feature>
<dbReference type="HOGENOM" id="CLU_1264584_0_0_2"/>
<feature type="transmembrane region" description="Helical" evidence="1">
    <location>
        <begin position="91"/>
        <end position="109"/>
    </location>
</feature>
<evidence type="ECO:0000313" key="3">
    <source>
        <dbReference type="Proteomes" id="UP000002457"/>
    </source>
</evidence>
<dbReference type="EMBL" id="CP001338">
    <property type="protein sequence ID" value="ACL17726.1"/>
    <property type="molecule type" value="Genomic_DNA"/>
</dbReference>
<dbReference type="STRING" id="521011.Mpal_2449"/>
<proteinExistence type="predicted"/>
<gene>
    <name evidence="2" type="ordered locus">Mpal_2449</name>
</gene>
<feature type="transmembrane region" description="Helical" evidence="1">
    <location>
        <begin position="40"/>
        <end position="58"/>
    </location>
</feature>
<reference evidence="2 3" key="1">
    <citation type="journal article" date="2015" name="Genome Announc.">
        <title>Complete Genome Sequence of Methanosphaerula palustris E1-9CT, a Hydrogenotrophic Methanogen Isolated from a Minerotrophic Fen Peatland.</title>
        <authorList>
            <person name="Cadillo-Quiroz H."/>
            <person name="Browne P."/>
            <person name="Kyrpides N."/>
            <person name="Woyke T."/>
            <person name="Goodwin L."/>
            <person name="Detter C."/>
            <person name="Yavitt J.B."/>
            <person name="Zinder S.H."/>
        </authorList>
    </citation>
    <scope>NUCLEOTIDE SEQUENCE [LARGE SCALE GENOMIC DNA]</scope>
    <source>
        <strain evidence="3">ATCC BAA-1556 / DSM 19958 / E1-9c</strain>
    </source>
</reference>
<keyword evidence="1" id="KW-0812">Transmembrane</keyword>
<organism evidence="2 3">
    <name type="scientific">Methanosphaerula palustris (strain ATCC BAA-1556 / DSM 19958 / E1-9c)</name>
    <dbReference type="NCBI Taxonomy" id="521011"/>
    <lineage>
        <taxon>Archaea</taxon>
        <taxon>Methanobacteriati</taxon>
        <taxon>Methanobacteriota</taxon>
        <taxon>Stenosarchaea group</taxon>
        <taxon>Methanomicrobia</taxon>
        <taxon>Methanomicrobiales</taxon>
        <taxon>Methanoregulaceae</taxon>
        <taxon>Methanosphaerula</taxon>
    </lineage>
</organism>
<evidence type="ECO:0000256" key="1">
    <source>
        <dbReference type="SAM" id="Phobius"/>
    </source>
</evidence>
<protein>
    <submittedName>
        <fullName evidence="2">Uncharacterized protein</fullName>
    </submittedName>
</protein>
<dbReference type="KEGG" id="mpl:Mpal_2449"/>
<keyword evidence="3" id="KW-1185">Reference proteome</keyword>
<feature type="transmembrane region" description="Helical" evidence="1">
    <location>
        <begin position="65"/>
        <end position="85"/>
    </location>
</feature>
<sequence length="218" mass="23791">MTFNFRQGMTAGTGFLLLGLAWLGFWLGPALPLYQTDPRWAHNFAFALIFITVGIAYLRPSVLTGIGAVVASFITIPTELAFWSGLTATEIEAILLVLVAGAAAIEWWTKGPLVAPSPRAGLWAKIHLPIFSALGIAHMPFIFFLSRWANDVPYLQYLPIEHEYSTTIFNGMLLVLVLLAIVGQYAKNIGRFSIPEAGFVWSVLMLLIPLASIGILGS</sequence>
<keyword evidence="1" id="KW-0472">Membrane</keyword>
<evidence type="ECO:0000313" key="2">
    <source>
        <dbReference type="EMBL" id="ACL17726.1"/>
    </source>
</evidence>
<feature type="transmembrane region" description="Helical" evidence="1">
    <location>
        <begin position="198"/>
        <end position="217"/>
    </location>
</feature>
<dbReference type="AlphaFoldDB" id="B8GEM5"/>
<name>B8GEM5_METPE</name>
<feature type="transmembrane region" description="Helical" evidence="1">
    <location>
        <begin position="130"/>
        <end position="148"/>
    </location>
</feature>